<feature type="transmembrane region" description="Helical" evidence="1">
    <location>
        <begin position="264"/>
        <end position="286"/>
    </location>
</feature>
<gene>
    <name evidence="2" type="ORF">NLS_LOCUS6808</name>
</gene>
<name>A0A3P6TN43_LITSI</name>
<evidence type="ECO:0000313" key="3">
    <source>
        <dbReference type="Proteomes" id="UP000277928"/>
    </source>
</evidence>
<dbReference type="OrthoDB" id="5865324at2759"/>
<dbReference type="OMA" id="FCKQIER"/>
<reference evidence="2 3" key="1">
    <citation type="submission" date="2018-08" db="EMBL/GenBank/DDBJ databases">
        <authorList>
            <person name="Laetsch R D."/>
            <person name="Stevens L."/>
            <person name="Kumar S."/>
            <person name="Blaxter L. M."/>
        </authorList>
    </citation>
    <scope>NUCLEOTIDE SEQUENCE [LARGE SCALE GENOMIC DNA]</scope>
</reference>
<dbReference type="Proteomes" id="UP000277928">
    <property type="component" value="Unassembled WGS sequence"/>
</dbReference>
<dbReference type="AlphaFoldDB" id="A0A3P6TN43"/>
<keyword evidence="1" id="KW-1133">Transmembrane helix</keyword>
<evidence type="ECO:0000313" key="2">
    <source>
        <dbReference type="EMBL" id="VDK84779.1"/>
    </source>
</evidence>
<organism evidence="2 3">
    <name type="scientific">Litomosoides sigmodontis</name>
    <name type="common">Filarial nematode worm</name>
    <dbReference type="NCBI Taxonomy" id="42156"/>
    <lineage>
        <taxon>Eukaryota</taxon>
        <taxon>Metazoa</taxon>
        <taxon>Ecdysozoa</taxon>
        <taxon>Nematoda</taxon>
        <taxon>Chromadorea</taxon>
        <taxon>Rhabditida</taxon>
        <taxon>Spirurina</taxon>
        <taxon>Spiruromorpha</taxon>
        <taxon>Filarioidea</taxon>
        <taxon>Onchocercidae</taxon>
        <taxon>Litomosoides</taxon>
    </lineage>
</organism>
<accession>A0A3P6TN43</accession>
<keyword evidence="1" id="KW-0812">Transmembrane</keyword>
<proteinExistence type="predicted"/>
<evidence type="ECO:0000256" key="1">
    <source>
        <dbReference type="SAM" id="Phobius"/>
    </source>
</evidence>
<keyword evidence="3" id="KW-1185">Reference proteome</keyword>
<sequence length="321" mass="36938">MWQRCEKLSVDSMGKVRGKRSKWKDEKLNCWKWYKLRSIPFIRLLLVIVVVAQAPMHVMSAKLKSVTHGYCDANSVSLVARSRIATPALASLFGRTCRCAFDWHLHFCKQIERYKALLAVPETQRSGSERLPIICICRQLMFESNCQQFITQCYFTSENHYDDCACCFNQPSAFCNQLQCHNGEPIFDVHANVTCICHAPAFYPYSICTYQSSLFYEHGEVIASNDQSDKQHSDFIKHPLYESSVHHMDQTTMTLYGIQITPTVAVIIALGLLGVIMLLTTILLVVRSRRTHHQHCNRVNKRKLAQSILLKQRAEEEKYLP</sequence>
<dbReference type="EMBL" id="UYRX01000634">
    <property type="protein sequence ID" value="VDK84779.1"/>
    <property type="molecule type" value="Genomic_DNA"/>
</dbReference>
<keyword evidence="1" id="KW-0472">Membrane</keyword>
<protein>
    <submittedName>
        <fullName evidence="2">Uncharacterized protein</fullName>
    </submittedName>
</protein>